<dbReference type="Pfam" id="PF16300">
    <property type="entry name" value="WD40_4"/>
    <property type="match status" value="1"/>
</dbReference>
<comment type="caution">
    <text evidence="2">The sequence shown here is derived from an EMBL/GenBank/DDBJ whole genome shotgun (WGS) entry which is preliminary data.</text>
</comment>
<accession>X6NGK2</accession>
<dbReference type="OrthoDB" id="1850764at2759"/>
<dbReference type="Proteomes" id="UP000023152">
    <property type="component" value="Unassembled WGS sequence"/>
</dbReference>
<evidence type="ECO:0000313" key="3">
    <source>
        <dbReference type="Proteomes" id="UP000023152"/>
    </source>
</evidence>
<sequence length="216" mass="24619">MKIWDLRKLEKPLYENDIDQAASVLYPYFDNDNGLLYLTGKGEGNITYYELVNDDKIAYLLSAYRNPEPQKGGGWLPKRACDVWKCEIAREHYTNQSNNKNFFFVICKVPRKAGAEVFQEDIFPDAFAGRPALQSDVWLKGENKPPVTTSMNPALKENTSSTSQVSTFVKKKTYGELEQENVELKERIAQLEANLARATNGNYNSTQEQGDEEKND</sequence>
<feature type="region of interest" description="Disordered" evidence="1">
    <location>
        <begin position="195"/>
        <end position="216"/>
    </location>
</feature>
<feature type="compositionally biased region" description="Polar residues" evidence="1">
    <location>
        <begin position="197"/>
        <end position="208"/>
    </location>
</feature>
<evidence type="ECO:0000256" key="1">
    <source>
        <dbReference type="SAM" id="MobiDB-lite"/>
    </source>
</evidence>
<dbReference type="Gene3D" id="2.130.10.10">
    <property type="entry name" value="YVTN repeat-like/Quinoprotein amine dehydrogenase"/>
    <property type="match status" value="1"/>
</dbReference>
<dbReference type="InterPro" id="IPR015943">
    <property type="entry name" value="WD40/YVTN_repeat-like_dom_sf"/>
</dbReference>
<dbReference type="PANTHER" id="PTHR10856:SF0">
    <property type="entry name" value="CORONIN"/>
    <property type="match status" value="1"/>
</dbReference>
<name>X6NGK2_RETFI</name>
<dbReference type="GO" id="GO:0007015">
    <property type="term" value="P:actin filament organization"/>
    <property type="evidence" value="ECO:0007669"/>
    <property type="project" value="TreeGrafter"/>
</dbReference>
<evidence type="ECO:0000313" key="2">
    <source>
        <dbReference type="EMBL" id="ETO24477.1"/>
    </source>
</evidence>
<dbReference type="PANTHER" id="PTHR10856">
    <property type="entry name" value="CORONIN"/>
    <property type="match status" value="1"/>
</dbReference>
<dbReference type="GO" id="GO:0051015">
    <property type="term" value="F:actin filament binding"/>
    <property type="evidence" value="ECO:0007669"/>
    <property type="project" value="TreeGrafter"/>
</dbReference>
<keyword evidence="3" id="KW-1185">Reference proteome</keyword>
<organism evidence="2 3">
    <name type="scientific">Reticulomyxa filosa</name>
    <dbReference type="NCBI Taxonomy" id="46433"/>
    <lineage>
        <taxon>Eukaryota</taxon>
        <taxon>Sar</taxon>
        <taxon>Rhizaria</taxon>
        <taxon>Retaria</taxon>
        <taxon>Foraminifera</taxon>
        <taxon>Monothalamids</taxon>
        <taxon>Reticulomyxidae</taxon>
        <taxon>Reticulomyxa</taxon>
    </lineage>
</organism>
<protein>
    <submittedName>
        <fullName evidence="2">Actin binding protein</fullName>
    </submittedName>
</protein>
<dbReference type="SMART" id="SM01167">
    <property type="entry name" value="DUF1900"/>
    <property type="match status" value="1"/>
</dbReference>
<dbReference type="OMA" id="KCEIARE"/>
<gene>
    <name evidence="2" type="ORF">RFI_12680</name>
</gene>
<proteinExistence type="predicted"/>
<dbReference type="InterPro" id="IPR015505">
    <property type="entry name" value="Coronin"/>
</dbReference>
<dbReference type="AlphaFoldDB" id="X6NGK2"/>
<dbReference type="EMBL" id="ASPP01009198">
    <property type="protein sequence ID" value="ETO24477.1"/>
    <property type="molecule type" value="Genomic_DNA"/>
</dbReference>
<reference evidence="2 3" key="1">
    <citation type="journal article" date="2013" name="Curr. Biol.">
        <title>The Genome of the Foraminiferan Reticulomyxa filosa.</title>
        <authorList>
            <person name="Glockner G."/>
            <person name="Hulsmann N."/>
            <person name="Schleicher M."/>
            <person name="Noegel A.A."/>
            <person name="Eichinger L."/>
            <person name="Gallinger C."/>
            <person name="Pawlowski J."/>
            <person name="Sierra R."/>
            <person name="Euteneuer U."/>
            <person name="Pillet L."/>
            <person name="Moustafa A."/>
            <person name="Platzer M."/>
            <person name="Groth M."/>
            <person name="Szafranski K."/>
            <person name="Schliwa M."/>
        </authorList>
    </citation>
    <scope>NUCLEOTIDE SEQUENCE [LARGE SCALE GENOMIC DNA]</scope>
</reference>